<accession>X1PXC1</accession>
<dbReference type="Gene3D" id="3.40.50.970">
    <property type="match status" value="1"/>
</dbReference>
<protein>
    <submittedName>
        <fullName evidence="1">Uncharacterized protein</fullName>
    </submittedName>
</protein>
<dbReference type="AlphaFoldDB" id="X1PXC1"/>
<evidence type="ECO:0000313" key="1">
    <source>
        <dbReference type="EMBL" id="GAI47206.1"/>
    </source>
</evidence>
<sequence>MISDFWGIEARSSVELYGIGVSSPATIFTGAFRYSNTLSVTLALISEATEPLLHASLTIISLPVFLTEFITSSISRGTSVLGSTTSQLMPSLTGYRPIVEIMFIDFTALAMDQIANQASKIHF</sequence>
<organism evidence="1">
    <name type="scientific">marine sediment metagenome</name>
    <dbReference type="NCBI Taxonomy" id="412755"/>
    <lineage>
        <taxon>unclassified sequences</taxon>
        <taxon>metagenomes</taxon>
        <taxon>ecological metagenomes</taxon>
    </lineage>
</organism>
<dbReference type="InterPro" id="IPR029061">
    <property type="entry name" value="THDP-binding"/>
</dbReference>
<gene>
    <name evidence="1" type="ORF">S06H3_62231</name>
</gene>
<comment type="caution">
    <text evidence="1">The sequence shown here is derived from an EMBL/GenBank/DDBJ whole genome shotgun (WGS) entry which is preliminary data.</text>
</comment>
<proteinExistence type="predicted"/>
<dbReference type="EMBL" id="BARV01040975">
    <property type="protein sequence ID" value="GAI47206.1"/>
    <property type="molecule type" value="Genomic_DNA"/>
</dbReference>
<feature type="non-terminal residue" evidence="1">
    <location>
        <position position="123"/>
    </location>
</feature>
<dbReference type="SUPFAM" id="SSF52518">
    <property type="entry name" value="Thiamin diphosphate-binding fold (THDP-binding)"/>
    <property type="match status" value="1"/>
</dbReference>
<name>X1PXC1_9ZZZZ</name>
<reference evidence="1" key="1">
    <citation type="journal article" date="2014" name="Front. Microbiol.">
        <title>High frequency of phylogenetically diverse reductive dehalogenase-homologous genes in deep subseafloor sedimentary metagenomes.</title>
        <authorList>
            <person name="Kawai M."/>
            <person name="Futagami T."/>
            <person name="Toyoda A."/>
            <person name="Takaki Y."/>
            <person name="Nishi S."/>
            <person name="Hori S."/>
            <person name="Arai W."/>
            <person name="Tsubouchi T."/>
            <person name="Morono Y."/>
            <person name="Uchiyama I."/>
            <person name="Ito T."/>
            <person name="Fujiyama A."/>
            <person name="Inagaki F."/>
            <person name="Takami H."/>
        </authorList>
    </citation>
    <scope>NUCLEOTIDE SEQUENCE</scope>
    <source>
        <strain evidence="1">Expedition CK06-06</strain>
    </source>
</reference>